<sequence length="253" mass="26063">MLNRPAAAVLVVITTAGAILASSAAPGWADGPNPTGDVRCRQGDESCNVSARSPGSRRPDTPDAPPVTGAEQPRRPGPGLGALADGTPQAATAEQASVVAVSRLNLPRPPVVSNPSPQVTQLVGLPVWLWVPQQWWAARSASASVPGLTVTATAVPDRIVWQTGDGNQVVCRGPGTPWRPGMDAAKPSPTCGHTYRSPSSAQPGGKFRVVATVVWRVTWAGGGQSGTEPALGTSTTTTLRVGESQALLTPQRR</sequence>
<protein>
    <submittedName>
        <fullName evidence="3">ATP/GTP-binding protein</fullName>
    </submittedName>
</protein>
<feature type="region of interest" description="Disordered" evidence="1">
    <location>
        <begin position="42"/>
        <end position="89"/>
    </location>
</feature>
<keyword evidence="2" id="KW-0732">Signal</keyword>
<proteinExistence type="predicted"/>
<feature type="chain" id="PRO_5045869691" evidence="2">
    <location>
        <begin position="25"/>
        <end position="253"/>
    </location>
</feature>
<gene>
    <name evidence="3" type="ORF">GCM10020369_43780</name>
</gene>
<reference evidence="4" key="1">
    <citation type="journal article" date="2019" name="Int. J. Syst. Evol. Microbiol.">
        <title>The Global Catalogue of Microorganisms (GCM) 10K type strain sequencing project: providing services to taxonomists for standard genome sequencing and annotation.</title>
        <authorList>
            <consortium name="The Broad Institute Genomics Platform"/>
            <consortium name="The Broad Institute Genome Sequencing Center for Infectious Disease"/>
            <person name="Wu L."/>
            <person name="Ma J."/>
        </authorList>
    </citation>
    <scope>NUCLEOTIDE SEQUENCE [LARGE SCALE GENOMIC DNA]</scope>
    <source>
        <strain evidence="4">JCM 9458</strain>
    </source>
</reference>
<name>A0ABP6T1U7_9ACTN</name>
<evidence type="ECO:0000313" key="4">
    <source>
        <dbReference type="Proteomes" id="UP001501676"/>
    </source>
</evidence>
<organism evidence="3 4">
    <name type="scientific">Cryptosporangium minutisporangium</name>
    <dbReference type="NCBI Taxonomy" id="113569"/>
    <lineage>
        <taxon>Bacteria</taxon>
        <taxon>Bacillati</taxon>
        <taxon>Actinomycetota</taxon>
        <taxon>Actinomycetes</taxon>
        <taxon>Cryptosporangiales</taxon>
        <taxon>Cryptosporangiaceae</taxon>
        <taxon>Cryptosporangium</taxon>
    </lineage>
</organism>
<evidence type="ECO:0000256" key="2">
    <source>
        <dbReference type="SAM" id="SignalP"/>
    </source>
</evidence>
<dbReference type="Proteomes" id="UP001501676">
    <property type="component" value="Unassembled WGS sequence"/>
</dbReference>
<evidence type="ECO:0000256" key="1">
    <source>
        <dbReference type="SAM" id="MobiDB-lite"/>
    </source>
</evidence>
<comment type="caution">
    <text evidence="3">The sequence shown here is derived from an EMBL/GenBank/DDBJ whole genome shotgun (WGS) entry which is preliminary data.</text>
</comment>
<dbReference type="EMBL" id="BAAAYN010000028">
    <property type="protein sequence ID" value="GAA3390310.1"/>
    <property type="molecule type" value="Genomic_DNA"/>
</dbReference>
<keyword evidence="4" id="KW-1185">Reference proteome</keyword>
<accession>A0ABP6T1U7</accession>
<evidence type="ECO:0000313" key="3">
    <source>
        <dbReference type="EMBL" id="GAA3390310.1"/>
    </source>
</evidence>
<feature type="signal peptide" evidence="2">
    <location>
        <begin position="1"/>
        <end position="24"/>
    </location>
</feature>